<keyword evidence="4" id="KW-1185">Reference proteome</keyword>
<evidence type="ECO:0000259" key="2">
    <source>
        <dbReference type="Pfam" id="PF11716"/>
    </source>
</evidence>
<comment type="caution">
    <text evidence="3">The sequence shown here is derived from an EMBL/GenBank/DDBJ whole genome shotgun (WGS) entry which is preliminary data.</text>
</comment>
<proteinExistence type="predicted"/>
<dbReference type="GO" id="GO:0046872">
    <property type="term" value="F:metal ion binding"/>
    <property type="evidence" value="ECO:0007669"/>
    <property type="project" value="InterPro"/>
</dbReference>
<accession>A0A560WG91</accession>
<dbReference type="InterPro" id="IPR024344">
    <property type="entry name" value="MDMPI_metal-binding"/>
</dbReference>
<dbReference type="EMBL" id="VIUW01000001">
    <property type="protein sequence ID" value="TWD16703.1"/>
    <property type="molecule type" value="Genomic_DNA"/>
</dbReference>
<sequence length="274" mass="29549">MSEARQLVQTWDDAARDALETVRGLEPADFQRSTVLPGWQVHDVVAHLAHLEGVCAGFSQPLGGTVQEVSEEHPEPGINDIARAGVHARRDRTPSDLVEELESACAERRARLAQIDVDDPDAIAIGEFAALGWPLLGLLRNRPTDLWVHEQELRMATGLPLRLTGSGADHVAAVLQRAFPMALRRLPAGTTVVLRVTGQRDLTLAAQMGEDGRAKGVEPPASTGSSEPSATLEMSEETWLLLGSGRVAPEEAEVTVHGDDAVARQVLRQLNVMP</sequence>
<dbReference type="NCBIfam" id="TIGR03083">
    <property type="entry name" value="maleylpyruvate isomerase family mycothiol-dependent enzyme"/>
    <property type="match status" value="1"/>
</dbReference>
<dbReference type="Pfam" id="PF11716">
    <property type="entry name" value="MDMPI_N"/>
    <property type="match status" value="1"/>
</dbReference>
<dbReference type="OrthoDB" id="154293at2"/>
<reference evidence="3 4" key="1">
    <citation type="submission" date="2019-06" db="EMBL/GenBank/DDBJ databases">
        <title>Sequencing the genomes of 1000 actinobacteria strains.</title>
        <authorList>
            <person name="Klenk H.-P."/>
        </authorList>
    </citation>
    <scope>NUCLEOTIDE SEQUENCE [LARGE SCALE GENOMIC DNA]</scope>
    <source>
        <strain evidence="3 4">DSM 18935</strain>
    </source>
</reference>
<gene>
    <name evidence="3" type="ORF">FB557_0235</name>
</gene>
<evidence type="ECO:0000256" key="1">
    <source>
        <dbReference type="SAM" id="MobiDB-lite"/>
    </source>
</evidence>
<protein>
    <submittedName>
        <fullName evidence="3">Uncharacterized protein (TIGR03083 family)</fullName>
    </submittedName>
</protein>
<dbReference type="AlphaFoldDB" id="A0A560WG91"/>
<evidence type="ECO:0000313" key="3">
    <source>
        <dbReference type="EMBL" id="TWD16703.1"/>
    </source>
</evidence>
<feature type="domain" description="Mycothiol-dependent maleylpyruvate isomerase metal-binding" evidence="2">
    <location>
        <begin position="12"/>
        <end position="153"/>
    </location>
</feature>
<dbReference type="InterPro" id="IPR034660">
    <property type="entry name" value="DinB/YfiT-like"/>
</dbReference>
<feature type="region of interest" description="Disordered" evidence="1">
    <location>
        <begin position="207"/>
        <end position="234"/>
    </location>
</feature>
<dbReference type="Gene3D" id="1.20.120.450">
    <property type="entry name" value="dinb family like domain"/>
    <property type="match status" value="1"/>
</dbReference>
<name>A0A560WG91_9MICO</name>
<evidence type="ECO:0000313" key="4">
    <source>
        <dbReference type="Proteomes" id="UP000315628"/>
    </source>
</evidence>
<dbReference type="Proteomes" id="UP000315628">
    <property type="component" value="Unassembled WGS sequence"/>
</dbReference>
<dbReference type="SUPFAM" id="SSF109854">
    <property type="entry name" value="DinB/YfiT-like putative metalloenzymes"/>
    <property type="match status" value="1"/>
</dbReference>
<dbReference type="RefSeq" id="WP_144854880.1">
    <property type="nucleotide sequence ID" value="NZ_BAAAYT010000001.1"/>
</dbReference>
<dbReference type="InterPro" id="IPR017517">
    <property type="entry name" value="Maleyloyr_isom"/>
</dbReference>
<organism evidence="3 4">
    <name type="scientific">Marihabitans asiaticum</name>
    <dbReference type="NCBI Taxonomy" id="415218"/>
    <lineage>
        <taxon>Bacteria</taxon>
        <taxon>Bacillati</taxon>
        <taxon>Actinomycetota</taxon>
        <taxon>Actinomycetes</taxon>
        <taxon>Micrococcales</taxon>
        <taxon>Intrasporangiaceae</taxon>
        <taxon>Marihabitans</taxon>
    </lineage>
</organism>